<name>A0ABD5SJG5_9EURY</name>
<organism evidence="1 2">
    <name type="scientific">Natrinema soli</name>
    <dbReference type="NCBI Taxonomy" id="1930624"/>
    <lineage>
        <taxon>Archaea</taxon>
        <taxon>Methanobacteriati</taxon>
        <taxon>Methanobacteriota</taxon>
        <taxon>Stenosarchaea group</taxon>
        <taxon>Halobacteria</taxon>
        <taxon>Halobacteriales</taxon>
        <taxon>Natrialbaceae</taxon>
        <taxon>Natrinema</taxon>
    </lineage>
</organism>
<proteinExistence type="predicted"/>
<reference evidence="1 2" key="1">
    <citation type="journal article" date="2019" name="Int. J. Syst. Evol. Microbiol.">
        <title>The Global Catalogue of Microorganisms (GCM) 10K type strain sequencing project: providing services to taxonomists for standard genome sequencing and annotation.</title>
        <authorList>
            <consortium name="The Broad Institute Genomics Platform"/>
            <consortium name="The Broad Institute Genome Sequencing Center for Infectious Disease"/>
            <person name="Wu L."/>
            <person name="Ma J."/>
        </authorList>
    </citation>
    <scope>NUCLEOTIDE SEQUENCE [LARGE SCALE GENOMIC DNA]</scope>
    <source>
        <strain evidence="1 2">LMG 29247</strain>
    </source>
</reference>
<sequence length="456" mass="48934">MDESNYNLASEVPTDARDLWENKPDLRAKYPNRLDATSYDGRSGDLGERIREASGQDTIVELGSGTYEISSEVTAQGNVVGIVGDNARIHYVGTGLENLFNITNVSELAMEGVTFDITEDPASGSTDVCILVSSGISNAAWIEDVRLEGQRHRWQNLGSGYETVGNRYTFLVQVDEGATAFMHRCEFPDGGTDMSAELGTTDDHAIGPNCDWASHGLHVWKECTAEGFFDNGFYVHSSDADGEVILWDCHAKNNARGGMRVSENHTIIGGTTEVIDPIPGDHVGTPLVVNEGANIDVIGLTIRAAGNDWGGNAIQLRTNVEEVTFDKCVLDIQSGNSLPVRMNQSGSATTPTPQITFSDVYFHDDSANTPEMVGVSPPGNTDNGATLTLPDASTARILSVNNDEFLIGTNGTLNVEGTTYTDPTVTASTLGLGDPLDSGGYLPEFYFEYENPPGES</sequence>
<accession>A0ABD5SJG5</accession>
<evidence type="ECO:0000313" key="1">
    <source>
        <dbReference type="EMBL" id="MFC6765173.1"/>
    </source>
</evidence>
<dbReference type="RefSeq" id="WP_273738209.1">
    <property type="nucleotide sequence ID" value="NZ_JAQIVI010000132.1"/>
</dbReference>
<dbReference type="AlphaFoldDB" id="A0ABD5SJG5"/>
<protein>
    <recommendedName>
        <fullName evidence="3">Pectate lyase superfamily protein domain-containing protein</fullName>
    </recommendedName>
</protein>
<evidence type="ECO:0008006" key="3">
    <source>
        <dbReference type="Google" id="ProtNLM"/>
    </source>
</evidence>
<keyword evidence="2" id="KW-1185">Reference proteome</keyword>
<dbReference type="Proteomes" id="UP001596383">
    <property type="component" value="Unassembled WGS sequence"/>
</dbReference>
<dbReference type="SUPFAM" id="SSF51126">
    <property type="entry name" value="Pectin lyase-like"/>
    <property type="match status" value="1"/>
</dbReference>
<gene>
    <name evidence="1" type="ORF">ACFQE6_09240</name>
</gene>
<dbReference type="EMBL" id="JBHSWV010000132">
    <property type="protein sequence ID" value="MFC6765173.1"/>
    <property type="molecule type" value="Genomic_DNA"/>
</dbReference>
<comment type="caution">
    <text evidence="1">The sequence shown here is derived from an EMBL/GenBank/DDBJ whole genome shotgun (WGS) entry which is preliminary data.</text>
</comment>
<evidence type="ECO:0000313" key="2">
    <source>
        <dbReference type="Proteomes" id="UP001596383"/>
    </source>
</evidence>
<dbReference type="InterPro" id="IPR011050">
    <property type="entry name" value="Pectin_lyase_fold/virulence"/>
</dbReference>